<evidence type="ECO:0000313" key="2">
    <source>
        <dbReference type="EMBL" id="CAF4036525.1"/>
    </source>
</evidence>
<organism evidence="1 3">
    <name type="scientific">Rotaria sordida</name>
    <dbReference type="NCBI Taxonomy" id="392033"/>
    <lineage>
        <taxon>Eukaryota</taxon>
        <taxon>Metazoa</taxon>
        <taxon>Spiralia</taxon>
        <taxon>Gnathifera</taxon>
        <taxon>Rotifera</taxon>
        <taxon>Eurotatoria</taxon>
        <taxon>Bdelloidea</taxon>
        <taxon>Philodinida</taxon>
        <taxon>Philodinidae</taxon>
        <taxon>Rotaria</taxon>
    </lineage>
</organism>
<feature type="non-terminal residue" evidence="1">
    <location>
        <position position="140"/>
    </location>
</feature>
<dbReference type="Proteomes" id="UP000663836">
    <property type="component" value="Unassembled WGS sequence"/>
</dbReference>
<accession>A0A815KV19</accession>
<reference evidence="1" key="1">
    <citation type="submission" date="2021-02" db="EMBL/GenBank/DDBJ databases">
        <authorList>
            <person name="Nowell W R."/>
        </authorList>
    </citation>
    <scope>NUCLEOTIDE SEQUENCE</scope>
</reference>
<dbReference type="EMBL" id="CAJNOT010003666">
    <property type="protein sequence ID" value="CAF1394683.1"/>
    <property type="molecule type" value="Genomic_DNA"/>
</dbReference>
<proteinExistence type="predicted"/>
<gene>
    <name evidence="2" type="ORF">JBS370_LOCUS28257</name>
    <name evidence="1" type="ORF">ZHD862_LOCUS32806</name>
</gene>
<sequence length="140" mass="16186">MIWIKTQYYYVIIFFNLIHLNTCARPTFDTLFQVSDDKTTDPLTGLPLFTESKEHKLNITKEKILRHAKATPTSSSKYMDIDQVKSVELNATAKLNQTSCIALNVIRTLQSVKCINNTIEMTFDTAINSAYVYQQWIQRK</sequence>
<dbReference type="AlphaFoldDB" id="A0A815KV19"/>
<evidence type="ECO:0000313" key="1">
    <source>
        <dbReference type="EMBL" id="CAF1394683.1"/>
    </source>
</evidence>
<protein>
    <submittedName>
        <fullName evidence="1">Uncharacterized protein</fullName>
    </submittedName>
</protein>
<comment type="caution">
    <text evidence="1">The sequence shown here is derived from an EMBL/GenBank/DDBJ whole genome shotgun (WGS) entry which is preliminary data.</text>
</comment>
<dbReference type="EMBL" id="CAJOBD010005606">
    <property type="protein sequence ID" value="CAF4036525.1"/>
    <property type="molecule type" value="Genomic_DNA"/>
</dbReference>
<evidence type="ECO:0000313" key="3">
    <source>
        <dbReference type="Proteomes" id="UP000663864"/>
    </source>
</evidence>
<name>A0A815KV19_9BILA</name>
<dbReference type="Proteomes" id="UP000663864">
    <property type="component" value="Unassembled WGS sequence"/>
</dbReference>